<dbReference type="GO" id="GO:0000271">
    <property type="term" value="P:polysaccharide biosynthetic process"/>
    <property type="evidence" value="ECO:0007669"/>
    <property type="project" value="InterPro"/>
</dbReference>
<organism evidence="12 13">
    <name type="scientific">Chromobacterium violaceum</name>
    <dbReference type="NCBI Taxonomy" id="536"/>
    <lineage>
        <taxon>Bacteria</taxon>
        <taxon>Pseudomonadati</taxon>
        <taxon>Pseudomonadota</taxon>
        <taxon>Betaproteobacteria</taxon>
        <taxon>Neisseriales</taxon>
        <taxon>Chromobacteriaceae</taxon>
        <taxon>Chromobacterium</taxon>
    </lineage>
</organism>
<dbReference type="GO" id="GO:0005525">
    <property type="term" value="F:GTP binding"/>
    <property type="evidence" value="ECO:0007669"/>
    <property type="project" value="UniProtKB-KW"/>
</dbReference>
<dbReference type="InterPro" id="IPR006375">
    <property type="entry name" value="Man1P_GuaTrfase/Man6P_Isoase"/>
</dbReference>
<protein>
    <recommendedName>
        <fullName evidence="2">mannose-1-phosphate guanylyltransferase</fullName>
        <ecNumber evidence="2">2.7.7.13</ecNumber>
    </recommendedName>
</protein>
<dbReference type="FunFam" id="3.90.550.10:FF:000046">
    <property type="entry name" value="Mannose-1-phosphate guanylyltransferase (GDP)"/>
    <property type="match status" value="1"/>
</dbReference>
<dbReference type="Pfam" id="PF22640">
    <property type="entry name" value="ManC_GMP_beta-helix"/>
    <property type="match status" value="1"/>
</dbReference>
<dbReference type="GO" id="GO:0016853">
    <property type="term" value="F:isomerase activity"/>
    <property type="evidence" value="ECO:0007669"/>
    <property type="project" value="UniProtKB-KW"/>
</dbReference>
<dbReference type="InterPro" id="IPR054566">
    <property type="entry name" value="ManC/GMP-like_b-helix"/>
</dbReference>
<evidence type="ECO:0000256" key="8">
    <source>
        <dbReference type="RuleBase" id="RU004190"/>
    </source>
</evidence>
<evidence type="ECO:0000256" key="3">
    <source>
        <dbReference type="ARBA" id="ARBA00022679"/>
    </source>
</evidence>
<dbReference type="NCBIfam" id="TIGR01479">
    <property type="entry name" value="GMP_PMI"/>
    <property type="match status" value="1"/>
</dbReference>
<evidence type="ECO:0000259" key="11">
    <source>
        <dbReference type="Pfam" id="PF22640"/>
    </source>
</evidence>
<dbReference type="CDD" id="cd02509">
    <property type="entry name" value="GDP-M1P_Guanylyltransferase"/>
    <property type="match status" value="1"/>
</dbReference>
<dbReference type="AlphaFoldDB" id="A0A202B9N4"/>
<evidence type="ECO:0000259" key="9">
    <source>
        <dbReference type="Pfam" id="PF00483"/>
    </source>
</evidence>
<feature type="domain" description="Mannose-6-phosphate isomerase type II C-terminal" evidence="10">
    <location>
        <begin position="366"/>
        <end position="476"/>
    </location>
</feature>
<dbReference type="InterPro" id="IPR011051">
    <property type="entry name" value="RmlC_Cupin_sf"/>
</dbReference>
<evidence type="ECO:0000256" key="7">
    <source>
        <dbReference type="ARBA" id="ARBA00047343"/>
    </source>
</evidence>
<dbReference type="SUPFAM" id="SSF51182">
    <property type="entry name" value="RmlC-like cupins"/>
    <property type="match status" value="1"/>
</dbReference>
<name>A0A202B9N4_CHRVL</name>
<dbReference type="InterPro" id="IPR001538">
    <property type="entry name" value="Man6P_isomerase-2_C"/>
</dbReference>
<dbReference type="RefSeq" id="WP_043596477.1">
    <property type="nucleotide sequence ID" value="NZ_JABXOB010000003.1"/>
</dbReference>
<dbReference type="CDD" id="cd02213">
    <property type="entry name" value="cupin_PMI_typeII_C"/>
    <property type="match status" value="1"/>
</dbReference>
<dbReference type="Pfam" id="PF01050">
    <property type="entry name" value="MannoseP_isomer"/>
    <property type="match status" value="1"/>
</dbReference>
<keyword evidence="5" id="KW-0547">Nucleotide-binding</keyword>
<dbReference type="InterPro" id="IPR029044">
    <property type="entry name" value="Nucleotide-diphossugar_trans"/>
</dbReference>
<keyword evidence="6" id="KW-0342">GTP-binding</keyword>
<evidence type="ECO:0000256" key="2">
    <source>
        <dbReference type="ARBA" id="ARBA00012387"/>
    </source>
</evidence>
<gene>
    <name evidence="12" type="ORF">CBW21_09920</name>
</gene>
<keyword evidence="13" id="KW-1185">Reference proteome</keyword>
<dbReference type="GO" id="GO:0004475">
    <property type="term" value="F:mannose-1-phosphate guanylyltransferase (GTP) activity"/>
    <property type="evidence" value="ECO:0007669"/>
    <property type="project" value="UniProtKB-EC"/>
</dbReference>
<dbReference type="InterPro" id="IPR014710">
    <property type="entry name" value="RmlC-like_jellyroll"/>
</dbReference>
<evidence type="ECO:0000313" key="12">
    <source>
        <dbReference type="EMBL" id="OVE48277.1"/>
    </source>
</evidence>
<comment type="caution">
    <text evidence="12">The sequence shown here is derived from an EMBL/GenBank/DDBJ whole genome shotgun (WGS) entry which is preliminary data.</text>
</comment>
<dbReference type="InterPro" id="IPR051161">
    <property type="entry name" value="Mannose-6P_isomerase_type2"/>
</dbReference>
<evidence type="ECO:0000256" key="1">
    <source>
        <dbReference type="ARBA" id="ARBA00006115"/>
    </source>
</evidence>
<accession>A0A202B9N4</accession>
<comment type="similarity">
    <text evidence="1 8">Belongs to the mannose-6-phosphate isomerase type 2 family.</text>
</comment>
<sequence length="485" mass="53150">MANTELIPCILSGGAGTRLWPVSRMELPKPFIRMADGHSLLQKTFQRAARLPGVRRVMAVTNQQAMFRTLEECSEVNERQLALELLLEPAGRNTAPAIAAAALDMLERQEGSEAILLVLPADHLVTDEEAFAAAVQEAWELAEAGRIVAFGLKPSRPETGFGYIEQGEPLAGKGFEVARFVEKPDAAAAQAYLDDGRYWWNSGMLCFSALVMCDALARLAPEVLDGVEACLRASPCLSGAGRRQRELDKASFALCPDISIDYAVMEKTDNAAVVPCDLGWSDIGNWDSLMGEFPADGNGNSSSGEVLLCDTRRSFVQSRGRLIATLGVDDLLIIDTPDALLVADRKRSQDVRDIVAELKRRGHPAYLQHRTSQRPWGHYTVLEDGPRYKIKRIVVKPGATLSLQMHHHRSEHWVVVSGTALVVNGEDEKLVHCNESTFIPAGVRHRVANPGVIDLVMIEVQSGDYLGEDDIVRFSDHYGRSESAG</sequence>
<evidence type="ECO:0000256" key="5">
    <source>
        <dbReference type="ARBA" id="ARBA00022741"/>
    </source>
</evidence>
<keyword evidence="12" id="KW-0413">Isomerase</keyword>
<dbReference type="EC" id="2.7.7.13" evidence="2"/>
<dbReference type="InterPro" id="IPR049577">
    <property type="entry name" value="GMPP_N"/>
</dbReference>
<dbReference type="SUPFAM" id="SSF53448">
    <property type="entry name" value="Nucleotide-diphospho-sugar transferases"/>
    <property type="match status" value="1"/>
</dbReference>
<keyword evidence="4 12" id="KW-0548">Nucleotidyltransferase</keyword>
<proteinExistence type="inferred from homology"/>
<evidence type="ECO:0000259" key="10">
    <source>
        <dbReference type="Pfam" id="PF01050"/>
    </source>
</evidence>
<dbReference type="GO" id="GO:0009298">
    <property type="term" value="P:GDP-mannose biosynthetic process"/>
    <property type="evidence" value="ECO:0007669"/>
    <property type="project" value="TreeGrafter"/>
</dbReference>
<keyword evidence="3 12" id="KW-0808">Transferase</keyword>
<dbReference type="InterPro" id="IPR005835">
    <property type="entry name" value="NTP_transferase_dom"/>
</dbReference>
<evidence type="ECO:0000256" key="6">
    <source>
        <dbReference type="ARBA" id="ARBA00023134"/>
    </source>
</evidence>
<dbReference type="PANTHER" id="PTHR46390">
    <property type="entry name" value="MANNOSE-1-PHOSPHATE GUANYLYLTRANSFERASE"/>
    <property type="match status" value="1"/>
</dbReference>
<reference evidence="12 13" key="1">
    <citation type="submission" date="2017-05" db="EMBL/GenBank/DDBJ databases">
        <title>Chromobacterium violaceum GHPS1 isolated from Hydrocarbon polluted soil in French Guiana display an awesome secondary metabolite arsenal and a battery of drug and heavy-metal-resistance and detoxification of xenobiotics proteins.</title>
        <authorList>
            <person name="Belbahri L."/>
        </authorList>
    </citation>
    <scope>NUCLEOTIDE SEQUENCE [LARGE SCALE GENOMIC DNA]</scope>
    <source>
        <strain evidence="12 13">GHPS1</strain>
    </source>
</reference>
<feature type="domain" description="MannoseP isomerase/GMP-like beta-helix" evidence="11">
    <location>
        <begin position="304"/>
        <end position="358"/>
    </location>
</feature>
<dbReference type="EMBL" id="NHOO01000007">
    <property type="protein sequence ID" value="OVE48277.1"/>
    <property type="molecule type" value="Genomic_DNA"/>
</dbReference>
<dbReference type="PANTHER" id="PTHR46390:SF1">
    <property type="entry name" value="MANNOSE-1-PHOSPHATE GUANYLYLTRANSFERASE"/>
    <property type="match status" value="1"/>
</dbReference>
<dbReference type="FunFam" id="2.60.120.10:FF:000032">
    <property type="entry name" value="Mannose-1-phosphate guanylyltransferase/mannose-6-phosphate isomerase"/>
    <property type="match status" value="1"/>
</dbReference>
<dbReference type="Proteomes" id="UP000196342">
    <property type="component" value="Unassembled WGS sequence"/>
</dbReference>
<dbReference type="Gene3D" id="2.60.120.10">
    <property type="entry name" value="Jelly Rolls"/>
    <property type="match status" value="1"/>
</dbReference>
<dbReference type="Pfam" id="PF00483">
    <property type="entry name" value="NTP_transferase"/>
    <property type="match status" value="1"/>
</dbReference>
<comment type="catalytic activity">
    <reaction evidence="7">
        <text>alpha-D-mannose 1-phosphate + GTP + H(+) = GDP-alpha-D-mannose + diphosphate</text>
        <dbReference type="Rhea" id="RHEA:15229"/>
        <dbReference type="ChEBI" id="CHEBI:15378"/>
        <dbReference type="ChEBI" id="CHEBI:33019"/>
        <dbReference type="ChEBI" id="CHEBI:37565"/>
        <dbReference type="ChEBI" id="CHEBI:57527"/>
        <dbReference type="ChEBI" id="CHEBI:58409"/>
        <dbReference type="EC" id="2.7.7.13"/>
    </reaction>
</comment>
<feature type="domain" description="Nucleotidyl transferase" evidence="9">
    <location>
        <begin position="8"/>
        <end position="291"/>
    </location>
</feature>
<dbReference type="Gene3D" id="3.90.550.10">
    <property type="entry name" value="Spore Coat Polysaccharide Biosynthesis Protein SpsA, Chain A"/>
    <property type="match status" value="1"/>
</dbReference>
<evidence type="ECO:0000256" key="4">
    <source>
        <dbReference type="ARBA" id="ARBA00022695"/>
    </source>
</evidence>
<evidence type="ECO:0000313" key="13">
    <source>
        <dbReference type="Proteomes" id="UP000196342"/>
    </source>
</evidence>